<evidence type="ECO:0000313" key="5">
    <source>
        <dbReference type="Proteomes" id="UP000315003"/>
    </source>
</evidence>
<feature type="region of interest" description="Disordered" evidence="1">
    <location>
        <begin position="98"/>
        <end position="123"/>
    </location>
</feature>
<dbReference type="Proteomes" id="UP000315003">
    <property type="component" value="Chromosome"/>
</dbReference>
<accession>A0A517SSX3</accession>
<keyword evidence="2" id="KW-0472">Membrane</keyword>
<name>A0A517SSX3_9BACT</name>
<feature type="transmembrane region" description="Helical" evidence="2">
    <location>
        <begin position="28"/>
        <end position="53"/>
    </location>
</feature>
<evidence type="ECO:0000259" key="3">
    <source>
        <dbReference type="Pfam" id="PF13400"/>
    </source>
</evidence>
<feature type="domain" description="Putative Flp pilus-assembly TadG-like N-terminal" evidence="3">
    <location>
        <begin position="25"/>
        <end position="72"/>
    </location>
</feature>
<keyword evidence="2" id="KW-0812">Transmembrane</keyword>
<organism evidence="4 5">
    <name type="scientific">Stieleria bergensis</name>
    <dbReference type="NCBI Taxonomy" id="2528025"/>
    <lineage>
        <taxon>Bacteria</taxon>
        <taxon>Pseudomonadati</taxon>
        <taxon>Planctomycetota</taxon>
        <taxon>Planctomycetia</taxon>
        <taxon>Pirellulales</taxon>
        <taxon>Pirellulaceae</taxon>
        <taxon>Stieleria</taxon>
    </lineage>
</organism>
<dbReference type="Pfam" id="PF13400">
    <property type="entry name" value="Tad"/>
    <property type="match status" value="1"/>
</dbReference>
<dbReference type="AlphaFoldDB" id="A0A517SSX3"/>
<dbReference type="OrthoDB" id="279002at2"/>
<sequence>MQSYLSHDNHRLALSPRQRACARRGQSLIVFFLMLIVMIGIMALTMDFGFVLLSRRQMQTAVNSAALEGARQGEQADDLDQDPDQDLGRRNAQRLIQNVFDDDLDPTENPTRLGAGPDQSLVRLTGTSDLGVDTYELGDGSGTANLLNTRPQYIYRPSPELNSGNEPHGDLVRGTYKHDDEETGLPIDHGETSDYSRDDFQVNNGPAFLARLRKTPLRSGIANSLDRQTDISSSGAGSPLLIGHLAWFSKSPPGTYDIRQDGVTVRATAIADMEPIAHVGSSTDDAVYQSIDYAVIDDAQLPGDPPQWYRITEPRFSIGQTATIVPENPVDEQDVPEGYVPILSEINGEFYVIGFRLVTDPTDEPRQKNASPRLQDAWHVLRELDADTRDAVLDEYREQRTRDDLSVERGPVLVRTIQ</sequence>
<reference evidence="4 5" key="1">
    <citation type="submission" date="2019-02" db="EMBL/GenBank/DDBJ databases">
        <title>Deep-cultivation of Planctomycetes and their phenomic and genomic characterization uncovers novel biology.</title>
        <authorList>
            <person name="Wiegand S."/>
            <person name="Jogler M."/>
            <person name="Boedeker C."/>
            <person name="Pinto D."/>
            <person name="Vollmers J."/>
            <person name="Rivas-Marin E."/>
            <person name="Kohn T."/>
            <person name="Peeters S.H."/>
            <person name="Heuer A."/>
            <person name="Rast P."/>
            <person name="Oberbeckmann S."/>
            <person name="Bunk B."/>
            <person name="Jeske O."/>
            <person name="Meyerdierks A."/>
            <person name="Storesund J.E."/>
            <person name="Kallscheuer N."/>
            <person name="Luecker S."/>
            <person name="Lage O.M."/>
            <person name="Pohl T."/>
            <person name="Merkel B.J."/>
            <person name="Hornburger P."/>
            <person name="Mueller R.-W."/>
            <person name="Bruemmer F."/>
            <person name="Labrenz M."/>
            <person name="Spormann A.M."/>
            <person name="Op den Camp H."/>
            <person name="Overmann J."/>
            <person name="Amann R."/>
            <person name="Jetten M.S.M."/>
            <person name="Mascher T."/>
            <person name="Medema M.H."/>
            <person name="Devos D.P."/>
            <person name="Kaster A.-K."/>
            <person name="Ovreas L."/>
            <person name="Rohde M."/>
            <person name="Galperin M.Y."/>
            <person name="Jogler C."/>
        </authorList>
    </citation>
    <scope>NUCLEOTIDE SEQUENCE [LARGE SCALE GENOMIC DNA]</scope>
    <source>
        <strain evidence="4 5">SV_7m_r</strain>
    </source>
</reference>
<dbReference type="EMBL" id="CP036272">
    <property type="protein sequence ID" value="QDT59222.1"/>
    <property type="molecule type" value="Genomic_DNA"/>
</dbReference>
<protein>
    <recommendedName>
        <fullName evidence="3">Putative Flp pilus-assembly TadG-like N-terminal domain-containing protein</fullName>
    </recommendedName>
</protein>
<dbReference type="RefSeq" id="WP_145270950.1">
    <property type="nucleotide sequence ID" value="NZ_CP036272.1"/>
</dbReference>
<evidence type="ECO:0000256" key="1">
    <source>
        <dbReference type="SAM" id="MobiDB-lite"/>
    </source>
</evidence>
<keyword evidence="2" id="KW-1133">Transmembrane helix</keyword>
<evidence type="ECO:0000313" key="4">
    <source>
        <dbReference type="EMBL" id="QDT59222.1"/>
    </source>
</evidence>
<keyword evidence="5" id="KW-1185">Reference proteome</keyword>
<evidence type="ECO:0000256" key="2">
    <source>
        <dbReference type="SAM" id="Phobius"/>
    </source>
</evidence>
<proteinExistence type="predicted"/>
<feature type="compositionally biased region" description="Basic and acidic residues" evidence="1">
    <location>
        <begin position="188"/>
        <end position="198"/>
    </location>
</feature>
<dbReference type="InterPro" id="IPR028087">
    <property type="entry name" value="Tad_N"/>
</dbReference>
<gene>
    <name evidence="4" type="ORF">SV7mr_17290</name>
</gene>
<feature type="region of interest" description="Disordered" evidence="1">
    <location>
        <begin position="177"/>
        <end position="198"/>
    </location>
</feature>